<dbReference type="InterPro" id="IPR004675">
    <property type="entry name" value="AhpD_core"/>
</dbReference>
<dbReference type="RefSeq" id="WP_124815765.1">
    <property type="nucleotide sequence ID" value="NZ_QDGB01000135.1"/>
</dbReference>
<evidence type="ECO:0000256" key="5">
    <source>
        <dbReference type="ARBA" id="ARBA00023284"/>
    </source>
</evidence>
<dbReference type="Gene3D" id="1.20.1290.10">
    <property type="entry name" value="AhpD-like"/>
    <property type="match status" value="1"/>
</dbReference>
<dbReference type="GO" id="GO:0032843">
    <property type="term" value="F:hydroperoxide reductase activity"/>
    <property type="evidence" value="ECO:0007669"/>
    <property type="project" value="InterPro"/>
</dbReference>
<feature type="active site" description="Proton donor" evidence="6">
    <location>
        <position position="131"/>
    </location>
</feature>
<comment type="subunit">
    <text evidence="6">Homotrimer.</text>
</comment>
<accession>A0A3N9Y4R5</accession>
<organism evidence="8 9">
    <name type="scientific">Micromonospora ureilytica</name>
    <dbReference type="NCBI Taxonomy" id="709868"/>
    <lineage>
        <taxon>Bacteria</taxon>
        <taxon>Bacillati</taxon>
        <taxon>Actinomycetota</taxon>
        <taxon>Actinomycetes</taxon>
        <taxon>Micromonosporales</taxon>
        <taxon>Micromonosporaceae</taxon>
        <taxon>Micromonospora</taxon>
    </lineage>
</organism>
<dbReference type="SUPFAM" id="SSF69118">
    <property type="entry name" value="AhpD-like"/>
    <property type="match status" value="1"/>
</dbReference>
<dbReference type="EC" id="1.11.1.28" evidence="6"/>
<feature type="disulfide bond" description="Interchain (with AhpC); in linked form" evidence="6">
    <location>
        <position position="134"/>
    </location>
</feature>
<dbReference type="InterPro" id="IPR029032">
    <property type="entry name" value="AhpD-like"/>
</dbReference>
<dbReference type="PANTHER" id="PTHR33930">
    <property type="entry name" value="ALKYL HYDROPEROXIDE REDUCTASE AHPD"/>
    <property type="match status" value="1"/>
</dbReference>
<feature type="domain" description="Carboxymuconolactone decarboxylase-like" evidence="7">
    <location>
        <begin position="96"/>
        <end position="172"/>
    </location>
</feature>
<evidence type="ECO:0000256" key="6">
    <source>
        <dbReference type="HAMAP-Rule" id="MF_01676"/>
    </source>
</evidence>
<keyword evidence="4 6" id="KW-1015">Disulfide bond</keyword>
<dbReference type="Pfam" id="PF02627">
    <property type="entry name" value="CMD"/>
    <property type="match status" value="1"/>
</dbReference>
<evidence type="ECO:0000313" key="9">
    <source>
        <dbReference type="Proteomes" id="UP000278981"/>
    </source>
</evidence>
<feature type="active site" description="Cysteine sulfenic acid (-SOH) intermediate" evidence="6">
    <location>
        <position position="134"/>
    </location>
</feature>
<dbReference type="PANTHER" id="PTHR33930:SF7">
    <property type="entry name" value="ALKYL HYDROPEROXIDE REDUCTASE AHPD"/>
    <property type="match status" value="1"/>
</dbReference>
<comment type="function">
    <text evidence="6">Antioxidant protein with alkyl hydroperoxidase activity. Required for the reduction of the AhpC active site cysteine residues and for the regeneration of the AhpC enzyme activity.</text>
</comment>
<reference evidence="8 9" key="1">
    <citation type="submission" date="2018-04" db="EMBL/GenBank/DDBJ databases">
        <title>Micromonosporas from Atacama Desert.</title>
        <authorList>
            <person name="Carro L."/>
            <person name="Klenk H.-P."/>
            <person name="Goodfellow M."/>
        </authorList>
    </citation>
    <scope>NUCLEOTIDE SEQUENCE [LARGE SCALE GENOMIC DNA]</scope>
    <source>
        <strain evidence="8 9">LB19</strain>
    </source>
</reference>
<dbReference type="GO" id="GO:0006979">
    <property type="term" value="P:response to oxidative stress"/>
    <property type="evidence" value="ECO:0007669"/>
    <property type="project" value="InterPro"/>
</dbReference>
<dbReference type="EMBL" id="QDGB01000135">
    <property type="protein sequence ID" value="RQX19904.1"/>
    <property type="molecule type" value="Genomic_DNA"/>
</dbReference>
<comment type="similarity">
    <text evidence="6">Belongs to the AhpD family.</text>
</comment>
<dbReference type="InterPro" id="IPR003779">
    <property type="entry name" value="CMD-like"/>
</dbReference>
<dbReference type="NCBIfam" id="TIGR00777">
    <property type="entry name" value="ahpD"/>
    <property type="match status" value="1"/>
</dbReference>
<dbReference type="InterPro" id="IPR004674">
    <property type="entry name" value="AhpD"/>
</dbReference>
<dbReference type="GO" id="GO:0051920">
    <property type="term" value="F:peroxiredoxin activity"/>
    <property type="evidence" value="ECO:0007669"/>
    <property type="project" value="InterPro"/>
</dbReference>
<comment type="catalytic activity">
    <reaction evidence="6">
        <text>N(6)-[(R)-dihydrolipoyl]-L-lysyl-[lipoyl-carrier protein] + a hydroperoxide = N(6)-[(R)-lipoyl]-L-lysyl-[lipoyl-carrier protein] + an alcohol + H2O</text>
        <dbReference type="Rhea" id="RHEA:62636"/>
        <dbReference type="Rhea" id="RHEA-COMP:10502"/>
        <dbReference type="Rhea" id="RHEA-COMP:16355"/>
        <dbReference type="ChEBI" id="CHEBI:15377"/>
        <dbReference type="ChEBI" id="CHEBI:30879"/>
        <dbReference type="ChEBI" id="CHEBI:35924"/>
        <dbReference type="ChEBI" id="CHEBI:83099"/>
        <dbReference type="ChEBI" id="CHEBI:83100"/>
        <dbReference type="EC" id="1.11.1.28"/>
    </reaction>
</comment>
<evidence type="ECO:0000313" key="8">
    <source>
        <dbReference type="EMBL" id="RQX19904.1"/>
    </source>
</evidence>
<dbReference type="OrthoDB" id="9801997at2"/>
<protein>
    <recommendedName>
        <fullName evidence="6">Alkyl hydroperoxide reductase AhpD</fullName>
        <ecNumber evidence="6">1.11.1.28</ecNumber>
    </recommendedName>
    <alternativeName>
        <fullName evidence="6">Alkylhydroperoxidase AhpD</fullName>
    </alternativeName>
</protein>
<gene>
    <name evidence="6" type="primary">ahpD</name>
    <name evidence="8" type="ORF">DDE19_02435</name>
</gene>
<keyword evidence="3 6" id="KW-0560">Oxidoreductase</keyword>
<keyword evidence="2 6" id="KW-0049">Antioxidant</keyword>
<feature type="disulfide bond" evidence="6">
    <location>
        <begin position="131"/>
        <end position="134"/>
    </location>
</feature>
<dbReference type="GO" id="GO:0045454">
    <property type="term" value="P:cell redox homeostasis"/>
    <property type="evidence" value="ECO:0007669"/>
    <property type="project" value="TreeGrafter"/>
</dbReference>
<evidence type="ECO:0000256" key="4">
    <source>
        <dbReference type="ARBA" id="ARBA00023157"/>
    </source>
</evidence>
<comment type="caution">
    <text evidence="8">The sequence shown here is derived from an EMBL/GenBank/DDBJ whole genome shotgun (WGS) entry which is preliminary data.</text>
</comment>
<evidence type="ECO:0000256" key="1">
    <source>
        <dbReference type="ARBA" id="ARBA00022559"/>
    </source>
</evidence>
<proteinExistence type="inferred from homology"/>
<dbReference type="AlphaFoldDB" id="A0A3N9Y4R5"/>
<evidence type="ECO:0000256" key="2">
    <source>
        <dbReference type="ARBA" id="ARBA00022862"/>
    </source>
</evidence>
<dbReference type="Proteomes" id="UP000278981">
    <property type="component" value="Unassembled WGS sequence"/>
</dbReference>
<keyword evidence="1 6" id="KW-0575">Peroxidase</keyword>
<evidence type="ECO:0000259" key="7">
    <source>
        <dbReference type="Pfam" id="PF02627"/>
    </source>
</evidence>
<name>A0A3N9Y4R5_9ACTN</name>
<evidence type="ECO:0000256" key="3">
    <source>
        <dbReference type="ARBA" id="ARBA00023002"/>
    </source>
</evidence>
<dbReference type="GO" id="GO:0015036">
    <property type="term" value="F:disulfide oxidoreductase activity"/>
    <property type="evidence" value="ECO:0007669"/>
    <property type="project" value="TreeGrafter"/>
</dbReference>
<dbReference type="HAMAP" id="MF_01676">
    <property type="entry name" value="AhpD"/>
    <property type="match status" value="1"/>
</dbReference>
<sequence length="198" mass="21083">MGLDAIKAALPDYAKDIRLNLGSTVGASTLTPAQTWGTALACAVAARNPVVLREIAADALGHLGPEGVEAAKGAAAIMAMNNIYYRAKHLIGDEQYASMPARLRMQIIARPGVDKGDFELWCFAVSAINGCGVCLELHDKKLRRVGFTREQLHEALRISAVVHAAAVTLDTEAALRLDLSPFPAPDGRVAPAETRSDR</sequence>
<keyword evidence="5 6" id="KW-0676">Redox-active center</keyword>
<dbReference type="NCBIfam" id="TIGR00778">
    <property type="entry name" value="ahpD_dom"/>
    <property type="match status" value="1"/>
</dbReference>